<dbReference type="PANTHER" id="PTHR30346">
    <property type="entry name" value="TRANSCRIPTIONAL DUAL REGULATOR HCAR-RELATED"/>
    <property type="match status" value="1"/>
</dbReference>
<feature type="domain" description="HTH lysR-type" evidence="5">
    <location>
        <begin position="6"/>
        <end position="63"/>
    </location>
</feature>
<dbReference type="InterPro" id="IPR036388">
    <property type="entry name" value="WH-like_DNA-bd_sf"/>
</dbReference>
<dbReference type="PRINTS" id="PR00039">
    <property type="entry name" value="HTHLYSR"/>
</dbReference>
<dbReference type="InterPro" id="IPR000847">
    <property type="entry name" value="LysR_HTH_N"/>
</dbReference>
<dbReference type="InterPro" id="IPR005119">
    <property type="entry name" value="LysR_subst-bd"/>
</dbReference>
<evidence type="ECO:0000256" key="3">
    <source>
        <dbReference type="ARBA" id="ARBA00023125"/>
    </source>
</evidence>
<proteinExistence type="inferred from homology"/>
<keyword evidence="3" id="KW-0238">DNA-binding</keyword>
<evidence type="ECO:0000256" key="2">
    <source>
        <dbReference type="ARBA" id="ARBA00023015"/>
    </source>
</evidence>
<organism evidence="6 7">
    <name type="scientific">Streptomyces venetus</name>
    <dbReference type="NCBI Taxonomy" id="1701086"/>
    <lineage>
        <taxon>Bacteria</taxon>
        <taxon>Bacillati</taxon>
        <taxon>Actinomycetota</taxon>
        <taxon>Actinomycetes</taxon>
        <taxon>Kitasatosporales</taxon>
        <taxon>Streptomycetaceae</taxon>
        <taxon>Streptomyces</taxon>
    </lineage>
</organism>
<evidence type="ECO:0000259" key="5">
    <source>
        <dbReference type="PROSITE" id="PS50931"/>
    </source>
</evidence>
<dbReference type="Gene3D" id="1.10.10.10">
    <property type="entry name" value="Winged helix-like DNA-binding domain superfamily/Winged helix DNA-binding domain"/>
    <property type="match status" value="1"/>
</dbReference>
<evidence type="ECO:0000256" key="1">
    <source>
        <dbReference type="ARBA" id="ARBA00009437"/>
    </source>
</evidence>
<dbReference type="PROSITE" id="PS50931">
    <property type="entry name" value="HTH_LYSR"/>
    <property type="match status" value="1"/>
</dbReference>
<gene>
    <name evidence="6" type="ORF">GCM10023086_58470</name>
</gene>
<comment type="caution">
    <text evidence="6">The sequence shown here is derived from an EMBL/GenBank/DDBJ whole genome shotgun (WGS) entry which is preliminary data.</text>
</comment>
<dbReference type="Gene3D" id="3.40.190.10">
    <property type="entry name" value="Periplasmic binding protein-like II"/>
    <property type="match status" value="2"/>
</dbReference>
<protein>
    <submittedName>
        <fullName evidence="6">LysR family transcriptional regulator</fullName>
    </submittedName>
</protein>
<dbReference type="RefSeq" id="WP_345664686.1">
    <property type="nucleotide sequence ID" value="NZ_BAABET010000010.1"/>
</dbReference>
<dbReference type="EMBL" id="BAABET010000010">
    <property type="protein sequence ID" value="GAA4329370.1"/>
    <property type="molecule type" value="Genomic_DNA"/>
</dbReference>
<dbReference type="PANTHER" id="PTHR30346:SF17">
    <property type="entry name" value="LYSR FAMILY TRANSCRIPTIONAL REGULATOR"/>
    <property type="match status" value="1"/>
</dbReference>
<dbReference type="Pfam" id="PF00126">
    <property type="entry name" value="HTH_1"/>
    <property type="match status" value="1"/>
</dbReference>
<keyword evidence="2" id="KW-0805">Transcription regulation</keyword>
<keyword evidence="7" id="KW-1185">Reference proteome</keyword>
<evidence type="ECO:0000313" key="6">
    <source>
        <dbReference type="EMBL" id="GAA4329370.1"/>
    </source>
</evidence>
<sequence length="302" mass="32627">MERPELPLPQLHAFVVLAEELHFGHAAARLGIAQPPLSQQIRRLEDKVGHALFTREPGRVTLTPAGRELLPAARRALTDLADGLATARAVGSGRAGRLRIGFAASLALTILPGLLRAFRQRYPGVHLDIREMTTAPQIAALHDKTIDIGLLREPPTSEAELGFRTVLSEPFVAVLPAAHPLAAQRTVQLAQLADSPFVLLPRAVGPQLHDQITGLCTAAGFTPQIAQHAVEWQTVCALVETGLGVSLAPASIRRMRLKGVAFRRIEPSTARTRVAVAWRKNDQSPPVTHLLATLSQDPPDRP</sequence>
<comment type="similarity">
    <text evidence="1">Belongs to the LysR transcriptional regulatory family.</text>
</comment>
<reference evidence="7" key="1">
    <citation type="journal article" date="2019" name="Int. J. Syst. Evol. Microbiol.">
        <title>The Global Catalogue of Microorganisms (GCM) 10K type strain sequencing project: providing services to taxonomists for standard genome sequencing and annotation.</title>
        <authorList>
            <consortium name="The Broad Institute Genomics Platform"/>
            <consortium name="The Broad Institute Genome Sequencing Center for Infectious Disease"/>
            <person name="Wu L."/>
            <person name="Ma J."/>
        </authorList>
    </citation>
    <scope>NUCLEOTIDE SEQUENCE [LARGE SCALE GENOMIC DNA]</scope>
    <source>
        <strain evidence="7">JCM 31290</strain>
    </source>
</reference>
<dbReference type="Pfam" id="PF03466">
    <property type="entry name" value="LysR_substrate"/>
    <property type="match status" value="1"/>
</dbReference>
<keyword evidence="4" id="KW-0804">Transcription</keyword>
<dbReference type="InterPro" id="IPR036390">
    <property type="entry name" value="WH_DNA-bd_sf"/>
</dbReference>
<dbReference type="CDD" id="cd08414">
    <property type="entry name" value="PBP2_LTTR_aromatics_like"/>
    <property type="match status" value="1"/>
</dbReference>
<dbReference type="Proteomes" id="UP001501115">
    <property type="component" value="Unassembled WGS sequence"/>
</dbReference>
<evidence type="ECO:0000313" key="7">
    <source>
        <dbReference type="Proteomes" id="UP001501115"/>
    </source>
</evidence>
<dbReference type="SUPFAM" id="SSF46785">
    <property type="entry name" value="Winged helix' DNA-binding domain"/>
    <property type="match status" value="1"/>
</dbReference>
<dbReference type="SUPFAM" id="SSF53850">
    <property type="entry name" value="Periplasmic binding protein-like II"/>
    <property type="match status" value="1"/>
</dbReference>
<evidence type="ECO:0000256" key="4">
    <source>
        <dbReference type="ARBA" id="ARBA00023163"/>
    </source>
</evidence>
<accession>A0ABP8GT74</accession>
<name>A0ABP8GT74_9ACTN</name>